<evidence type="ECO:0000256" key="1">
    <source>
        <dbReference type="ARBA" id="ARBA00005417"/>
    </source>
</evidence>
<dbReference type="PROSITE" id="PS50893">
    <property type="entry name" value="ABC_TRANSPORTER_2"/>
    <property type="match status" value="1"/>
</dbReference>
<sequence length="234" mass="25884">MLTIKNLSHSFFIGKKHEEKEMAVLKNVSFNIKKGEIATIVGRSGSGKSTLLNILSGYLGASSGQIMINGTDVTSFNETEWAKFRLENLGFIFQSFQLIPSLTTFENVELPLTLKGIAPKKRSDLVNQMLKEVGLEDHGSHFPNELSGGQQQRVSIARALITNPSIILADEPTGSLDSETERDILKLIKKLNKEKGITFFIITHDENVAEISKRSFQLHDGVLHMNGGVFVEAQ</sequence>
<evidence type="ECO:0000313" key="7">
    <source>
        <dbReference type="Proteomes" id="UP000290649"/>
    </source>
</evidence>
<dbReference type="InterPro" id="IPR017911">
    <property type="entry name" value="MacB-like_ATP-bd"/>
</dbReference>
<dbReference type="FunFam" id="3.40.50.300:FF:000032">
    <property type="entry name" value="Export ABC transporter ATP-binding protein"/>
    <property type="match status" value="1"/>
</dbReference>
<reference evidence="6 7" key="1">
    <citation type="journal article" date="2019" name="Int. J. Syst. Evol. Microbiol.">
        <title>Anaerobacillus alkaliphilus sp. nov., a novel alkaliphilic and moderately halophilic bacterium.</title>
        <authorList>
            <person name="Borsodi A.K."/>
            <person name="Aszalos J.M."/>
            <person name="Bihari P."/>
            <person name="Nagy I."/>
            <person name="Schumann P."/>
            <person name="Sproer C."/>
            <person name="Kovacs A.L."/>
            <person name="Boka K."/>
            <person name="Dobosy P."/>
            <person name="Ovari M."/>
            <person name="Szili-Kovacs T."/>
            <person name="Toth E."/>
        </authorList>
    </citation>
    <scope>NUCLEOTIDE SEQUENCE [LARGE SCALE GENOMIC DNA]</scope>
    <source>
        <strain evidence="6 7">B16-10</strain>
    </source>
</reference>
<keyword evidence="2" id="KW-0813">Transport</keyword>
<dbReference type="InterPro" id="IPR027417">
    <property type="entry name" value="P-loop_NTPase"/>
</dbReference>
<dbReference type="OrthoDB" id="9791546at2"/>
<evidence type="ECO:0000259" key="5">
    <source>
        <dbReference type="PROSITE" id="PS50893"/>
    </source>
</evidence>
<name>A0A4Q0VWS3_9BACI</name>
<dbReference type="InterPro" id="IPR017871">
    <property type="entry name" value="ABC_transporter-like_CS"/>
</dbReference>
<dbReference type="AlphaFoldDB" id="A0A4Q0VWS3"/>
<dbReference type="Pfam" id="PF00005">
    <property type="entry name" value="ABC_tran"/>
    <property type="match status" value="1"/>
</dbReference>
<evidence type="ECO:0000256" key="3">
    <source>
        <dbReference type="ARBA" id="ARBA00022741"/>
    </source>
</evidence>
<evidence type="ECO:0000313" key="6">
    <source>
        <dbReference type="EMBL" id="RXJ04094.1"/>
    </source>
</evidence>
<proteinExistence type="inferred from homology"/>
<dbReference type="CDD" id="cd03255">
    <property type="entry name" value="ABC_MJ0796_LolCDE_FtsE"/>
    <property type="match status" value="1"/>
</dbReference>
<keyword evidence="3" id="KW-0547">Nucleotide-binding</keyword>
<dbReference type="GO" id="GO:0022857">
    <property type="term" value="F:transmembrane transporter activity"/>
    <property type="evidence" value="ECO:0007669"/>
    <property type="project" value="UniProtKB-ARBA"/>
</dbReference>
<dbReference type="SMART" id="SM00382">
    <property type="entry name" value="AAA"/>
    <property type="match status" value="1"/>
</dbReference>
<dbReference type="Gene3D" id="3.40.50.300">
    <property type="entry name" value="P-loop containing nucleotide triphosphate hydrolases"/>
    <property type="match status" value="1"/>
</dbReference>
<keyword evidence="4 6" id="KW-0067">ATP-binding</keyword>
<dbReference type="PANTHER" id="PTHR42798">
    <property type="entry name" value="LIPOPROTEIN-RELEASING SYSTEM ATP-BINDING PROTEIN LOLD"/>
    <property type="match status" value="1"/>
</dbReference>
<dbReference type="GO" id="GO:0098796">
    <property type="term" value="C:membrane protein complex"/>
    <property type="evidence" value="ECO:0007669"/>
    <property type="project" value="UniProtKB-ARBA"/>
</dbReference>
<dbReference type="Proteomes" id="UP000290649">
    <property type="component" value="Unassembled WGS sequence"/>
</dbReference>
<comment type="caution">
    <text evidence="6">The sequence shown here is derived from an EMBL/GenBank/DDBJ whole genome shotgun (WGS) entry which is preliminary data.</text>
</comment>
<comment type="similarity">
    <text evidence="1">Belongs to the ABC transporter superfamily.</text>
</comment>
<dbReference type="PANTHER" id="PTHR42798:SF2">
    <property type="entry name" value="ABC TRANSPORTER ATP-BINDING PROTEIN MG467-RELATED"/>
    <property type="match status" value="1"/>
</dbReference>
<keyword evidence="7" id="KW-1185">Reference proteome</keyword>
<organism evidence="6 7">
    <name type="scientific">Anaerobacillus alkaliphilus</name>
    <dbReference type="NCBI Taxonomy" id="1548597"/>
    <lineage>
        <taxon>Bacteria</taxon>
        <taxon>Bacillati</taxon>
        <taxon>Bacillota</taxon>
        <taxon>Bacilli</taxon>
        <taxon>Bacillales</taxon>
        <taxon>Bacillaceae</taxon>
        <taxon>Anaerobacillus</taxon>
    </lineage>
</organism>
<dbReference type="InterPro" id="IPR003439">
    <property type="entry name" value="ABC_transporter-like_ATP-bd"/>
</dbReference>
<dbReference type="PROSITE" id="PS00211">
    <property type="entry name" value="ABC_TRANSPORTER_1"/>
    <property type="match status" value="1"/>
</dbReference>
<gene>
    <name evidence="6" type="ORF">DS745_01540</name>
</gene>
<dbReference type="EMBL" id="QOUX01000001">
    <property type="protein sequence ID" value="RXJ04094.1"/>
    <property type="molecule type" value="Genomic_DNA"/>
</dbReference>
<dbReference type="GO" id="GO:0016887">
    <property type="term" value="F:ATP hydrolysis activity"/>
    <property type="evidence" value="ECO:0007669"/>
    <property type="project" value="InterPro"/>
</dbReference>
<accession>A0A4Q0VWS3</accession>
<evidence type="ECO:0000256" key="2">
    <source>
        <dbReference type="ARBA" id="ARBA00022448"/>
    </source>
</evidence>
<dbReference type="RefSeq" id="WP_129076442.1">
    <property type="nucleotide sequence ID" value="NZ_QOUX01000001.1"/>
</dbReference>
<protein>
    <submittedName>
        <fullName evidence="6">ABC transporter ATP-binding protein</fullName>
    </submittedName>
</protein>
<evidence type="ECO:0000256" key="4">
    <source>
        <dbReference type="ARBA" id="ARBA00022840"/>
    </source>
</evidence>
<feature type="domain" description="ABC transporter" evidence="5">
    <location>
        <begin position="2"/>
        <end position="233"/>
    </location>
</feature>
<dbReference type="GO" id="GO:0005524">
    <property type="term" value="F:ATP binding"/>
    <property type="evidence" value="ECO:0007669"/>
    <property type="project" value="UniProtKB-KW"/>
</dbReference>
<dbReference type="SUPFAM" id="SSF52540">
    <property type="entry name" value="P-loop containing nucleoside triphosphate hydrolases"/>
    <property type="match status" value="1"/>
</dbReference>
<dbReference type="InterPro" id="IPR003593">
    <property type="entry name" value="AAA+_ATPase"/>
</dbReference>